<feature type="transmembrane region" description="Helical" evidence="13">
    <location>
        <begin position="33"/>
        <end position="57"/>
    </location>
</feature>
<feature type="region of interest" description="Disordered" evidence="14">
    <location>
        <begin position="1"/>
        <end position="24"/>
    </location>
</feature>
<dbReference type="GO" id="GO:0009306">
    <property type="term" value="P:protein secretion"/>
    <property type="evidence" value="ECO:0007669"/>
    <property type="project" value="InterPro"/>
</dbReference>
<dbReference type="OrthoDB" id="9807950at2"/>
<evidence type="ECO:0000256" key="5">
    <source>
        <dbReference type="ARBA" id="ARBA00022475"/>
    </source>
</evidence>
<dbReference type="GO" id="GO:0005886">
    <property type="term" value="C:plasma membrane"/>
    <property type="evidence" value="ECO:0007669"/>
    <property type="project" value="UniProtKB-SubCell"/>
</dbReference>
<sequence>MAEDSDLERTEDPSPRRLEEARSKGQVARSQELVTFSVVMAGVVALIATGADLLEALKKITRANLSFDRRTLGDMDQLLIHLSQACADALVALLPLLATTVVAAIASSIMLSGWLFTFDAVTPKFSKLNPMTGIGRMFSTRALVDMSKAILKSALIGGVAVATLWFEKEEVIQLVAMPPYESLAYLWELTKFTLLMVAGSMIVIVAIDVPFQLWDYKKNLRMTKEEVKQENKESDGDPQVKAKIRQLQMQAARQRMMSEVPKANVIVTNPTHYAVALQYDEKTMKAPRVVAKGSFLLAERIIELGRENKVPVLRTPPLARALYHHAELGEDIPTPLYTAVAEVLAYIYQLNHFQRFGGHEPSLAKQLPVPAELDPGGEA</sequence>
<evidence type="ECO:0000256" key="4">
    <source>
        <dbReference type="ARBA" id="ARBA00022448"/>
    </source>
</evidence>
<dbReference type="FunFam" id="3.40.1690.10:FF:000001">
    <property type="entry name" value="Flagellar biosynthetic protein FlhB"/>
    <property type="match status" value="1"/>
</dbReference>
<dbReference type="Pfam" id="PF01312">
    <property type="entry name" value="Bac_export_2"/>
    <property type="match status" value="1"/>
</dbReference>
<protein>
    <recommendedName>
        <fullName evidence="3 13">Flagellar biosynthetic protein FlhB</fullName>
    </recommendedName>
</protein>
<feature type="compositionally biased region" description="Basic and acidic residues" evidence="14">
    <location>
        <begin position="7"/>
        <end position="23"/>
    </location>
</feature>
<dbReference type="SUPFAM" id="SSF160544">
    <property type="entry name" value="EscU C-terminal domain-like"/>
    <property type="match status" value="1"/>
</dbReference>
<evidence type="ECO:0000256" key="3">
    <source>
        <dbReference type="ARBA" id="ARBA00021622"/>
    </source>
</evidence>
<dbReference type="PRINTS" id="PR00950">
    <property type="entry name" value="TYPE3IMSPROT"/>
</dbReference>
<keyword evidence="9 13" id="KW-1133">Transmembrane helix</keyword>
<dbReference type="AlphaFoldDB" id="A0A1K2HBU4"/>
<evidence type="ECO:0000313" key="16">
    <source>
        <dbReference type="Proteomes" id="UP000186513"/>
    </source>
</evidence>
<feature type="transmembrane region" description="Helical" evidence="13">
    <location>
        <begin position="142"/>
        <end position="166"/>
    </location>
</feature>
<dbReference type="InterPro" id="IPR006135">
    <property type="entry name" value="T3SS_substrate_exporter"/>
</dbReference>
<dbReference type="InterPro" id="IPR029025">
    <property type="entry name" value="T3SS_substrate_exporter_C"/>
</dbReference>
<keyword evidence="15" id="KW-0966">Cell projection</keyword>
<comment type="similarity">
    <text evidence="2 13">Belongs to the type III secretion exporter family.</text>
</comment>
<keyword evidence="6 13" id="KW-0812">Transmembrane</keyword>
<evidence type="ECO:0000313" key="15">
    <source>
        <dbReference type="EMBL" id="SFZ74001.1"/>
    </source>
</evidence>
<keyword evidence="15" id="KW-0969">Cilium</keyword>
<gene>
    <name evidence="13" type="primary">flhB</name>
    <name evidence="15" type="ORF">SAMN02745887_01078</name>
</gene>
<keyword evidence="7 13" id="KW-1005">Bacterial flagellum biogenesis</keyword>
<feature type="transmembrane region" description="Helical" evidence="13">
    <location>
        <begin position="192"/>
        <end position="214"/>
    </location>
</feature>
<keyword evidence="15" id="KW-0282">Flagellum</keyword>
<organism evidence="15 16">
    <name type="scientific">Chitinimonas taiwanensis DSM 18899</name>
    <dbReference type="NCBI Taxonomy" id="1121279"/>
    <lineage>
        <taxon>Bacteria</taxon>
        <taxon>Pseudomonadati</taxon>
        <taxon>Pseudomonadota</taxon>
        <taxon>Betaproteobacteria</taxon>
        <taxon>Neisseriales</taxon>
        <taxon>Chitinibacteraceae</taxon>
        <taxon>Chitinimonas</taxon>
    </lineage>
</organism>
<keyword evidence="11 13" id="KW-1006">Bacterial flagellum protein export</keyword>
<name>A0A1K2HBU4_9NEIS</name>
<dbReference type="PANTHER" id="PTHR30531:SF12">
    <property type="entry name" value="FLAGELLAR BIOSYNTHETIC PROTEIN FLHB"/>
    <property type="match status" value="1"/>
</dbReference>
<dbReference type="GO" id="GO:0044780">
    <property type="term" value="P:bacterial-type flagellum assembly"/>
    <property type="evidence" value="ECO:0007669"/>
    <property type="project" value="InterPro"/>
</dbReference>
<evidence type="ECO:0000256" key="14">
    <source>
        <dbReference type="SAM" id="MobiDB-lite"/>
    </source>
</evidence>
<comment type="function">
    <text evidence="12 13">Required for formation of the rod structure in the basal body of the flagellar apparatus. Together with FliI and FliH, may constitute the export apparatus of flagellin.</text>
</comment>
<evidence type="ECO:0000256" key="1">
    <source>
        <dbReference type="ARBA" id="ARBA00004651"/>
    </source>
</evidence>
<evidence type="ECO:0000256" key="8">
    <source>
        <dbReference type="ARBA" id="ARBA00022927"/>
    </source>
</evidence>
<evidence type="ECO:0000256" key="13">
    <source>
        <dbReference type="RuleBase" id="RU364091"/>
    </source>
</evidence>
<dbReference type="Gene3D" id="3.40.1690.10">
    <property type="entry name" value="secretion proteins EscU"/>
    <property type="match status" value="1"/>
</dbReference>
<keyword evidence="16" id="KW-1185">Reference proteome</keyword>
<dbReference type="EMBL" id="FPKR01000003">
    <property type="protein sequence ID" value="SFZ74001.1"/>
    <property type="molecule type" value="Genomic_DNA"/>
</dbReference>
<evidence type="ECO:0000256" key="9">
    <source>
        <dbReference type="ARBA" id="ARBA00022989"/>
    </source>
</evidence>
<evidence type="ECO:0000256" key="11">
    <source>
        <dbReference type="ARBA" id="ARBA00023225"/>
    </source>
</evidence>
<keyword evidence="4 13" id="KW-0813">Transport</keyword>
<dbReference type="Proteomes" id="UP000186513">
    <property type="component" value="Unassembled WGS sequence"/>
</dbReference>
<evidence type="ECO:0000256" key="10">
    <source>
        <dbReference type="ARBA" id="ARBA00023136"/>
    </source>
</evidence>
<evidence type="ECO:0000256" key="6">
    <source>
        <dbReference type="ARBA" id="ARBA00022692"/>
    </source>
</evidence>
<evidence type="ECO:0000256" key="7">
    <source>
        <dbReference type="ARBA" id="ARBA00022795"/>
    </source>
</evidence>
<keyword evidence="8 13" id="KW-0653">Protein transport</keyword>
<accession>A0A1K2HBU4</accession>
<dbReference type="RefSeq" id="WP_072427593.1">
    <property type="nucleotide sequence ID" value="NZ_FPKR01000003.1"/>
</dbReference>
<dbReference type="STRING" id="1121279.SAMN02745887_01078"/>
<evidence type="ECO:0000256" key="12">
    <source>
        <dbReference type="ARBA" id="ARBA00025078"/>
    </source>
</evidence>
<dbReference type="NCBIfam" id="TIGR00328">
    <property type="entry name" value="flhB"/>
    <property type="match status" value="1"/>
</dbReference>
<proteinExistence type="inferred from homology"/>
<keyword evidence="5 13" id="KW-1003">Cell membrane</keyword>
<reference evidence="15 16" key="1">
    <citation type="submission" date="2016-11" db="EMBL/GenBank/DDBJ databases">
        <authorList>
            <person name="Jaros S."/>
            <person name="Januszkiewicz K."/>
            <person name="Wedrychowicz H."/>
        </authorList>
    </citation>
    <scope>NUCLEOTIDE SEQUENCE [LARGE SCALE GENOMIC DNA]</scope>
    <source>
        <strain evidence="15 16">DSM 18899</strain>
    </source>
</reference>
<keyword evidence="10 13" id="KW-0472">Membrane</keyword>
<evidence type="ECO:0000256" key="2">
    <source>
        <dbReference type="ARBA" id="ARBA00010690"/>
    </source>
</evidence>
<feature type="transmembrane region" description="Helical" evidence="13">
    <location>
        <begin position="103"/>
        <end position="121"/>
    </location>
</feature>
<comment type="subcellular location">
    <subcellularLocation>
        <location evidence="1">Cell membrane</location>
        <topology evidence="1">Multi-pass membrane protein</topology>
    </subcellularLocation>
</comment>
<dbReference type="PANTHER" id="PTHR30531">
    <property type="entry name" value="FLAGELLAR BIOSYNTHETIC PROTEIN FLHB"/>
    <property type="match status" value="1"/>
</dbReference>
<dbReference type="InterPro" id="IPR006136">
    <property type="entry name" value="FlhB"/>
</dbReference>